<organism evidence="2 3">
    <name type="scientific">Tritrichomonas musculus</name>
    <dbReference type="NCBI Taxonomy" id="1915356"/>
    <lineage>
        <taxon>Eukaryota</taxon>
        <taxon>Metamonada</taxon>
        <taxon>Parabasalia</taxon>
        <taxon>Tritrichomonadida</taxon>
        <taxon>Tritrichomonadidae</taxon>
        <taxon>Tritrichomonas</taxon>
    </lineage>
</organism>
<name>A0ABR2GTY6_9EUKA</name>
<sequence length="705" mass="79267">MEINKDLLCHVGPEMGLSKNEIVICCQEVHLLKKNDFKDRVLLATEYSLYLFHISKNGKSYSTSTQFNWTDVKEIELNQKDQFSMTYNDGSIKIQHHAATYLLKLILTHITSILSPQELPKLNVPSNIISELDHLPDSFVRRFRYKLKTSNQKVPDDLLSSLKKATFSNELDINKLPPSAVNYIDLILSCLQVEPDIVSIVLPHSNPKQTFWGHLATCLKHNTTLQTLVTSDKLESSVKGLVESINSNKGCKLKNFAFIETEISEKQLSILYKLLTAATAESLFIDKTMSPDTLNKFITSSNFSSIFQKLKSFTIKGINGLHIKDIFETLKNASKLSFINCNVNVDEVISEIQTVNCISLTVIGGLSSGKFNNNIKLNQSLAHLNMSKIVWNSAATFCSAWKVFMNHTNDNFKLVLQKETIPKDWPQALKAIGSSSSNKLDSFSWEMNPVDSTIIPFFTKSTNIKNLSFSGSLNSTNSSEFAKLFVKMPKLRYLNVDGSSDSKMGESAVTFLRELVSSKSLEDLSIKNQDFGDSGLNELSNFLMKNLKVSKIAFDGNKITKPETFIHFFETVVNRGPPLNFRFPDDELHTMKKNHLVKTSKINHMKECYDIILSGNESNVVSDENDDEPEFNESDNENNNNNDSLKNNHTPFHASTGSGGSGVFKNIEWQIDLPPIPDSDNKEIIDNIMSKYTLSAAHKKMKESS</sequence>
<feature type="compositionally biased region" description="Acidic residues" evidence="1">
    <location>
        <begin position="623"/>
        <end position="636"/>
    </location>
</feature>
<gene>
    <name evidence="2" type="ORF">M9Y10_037329</name>
</gene>
<dbReference type="SUPFAM" id="SSF52047">
    <property type="entry name" value="RNI-like"/>
    <property type="match status" value="1"/>
</dbReference>
<evidence type="ECO:0000313" key="2">
    <source>
        <dbReference type="EMBL" id="KAK8836807.1"/>
    </source>
</evidence>
<evidence type="ECO:0008006" key="4">
    <source>
        <dbReference type="Google" id="ProtNLM"/>
    </source>
</evidence>
<proteinExistence type="predicted"/>
<keyword evidence="3" id="KW-1185">Reference proteome</keyword>
<evidence type="ECO:0000313" key="3">
    <source>
        <dbReference type="Proteomes" id="UP001470230"/>
    </source>
</evidence>
<evidence type="ECO:0000256" key="1">
    <source>
        <dbReference type="SAM" id="MobiDB-lite"/>
    </source>
</evidence>
<accession>A0ABR2GTY6</accession>
<feature type="region of interest" description="Disordered" evidence="1">
    <location>
        <begin position="619"/>
        <end position="659"/>
    </location>
</feature>
<dbReference type="InterPro" id="IPR032675">
    <property type="entry name" value="LRR_dom_sf"/>
</dbReference>
<reference evidence="2 3" key="1">
    <citation type="submission" date="2024-04" db="EMBL/GenBank/DDBJ databases">
        <title>Tritrichomonas musculus Genome.</title>
        <authorList>
            <person name="Alves-Ferreira E."/>
            <person name="Grigg M."/>
            <person name="Lorenzi H."/>
            <person name="Galac M."/>
        </authorList>
    </citation>
    <scope>NUCLEOTIDE SEQUENCE [LARGE SCALE GENOMIC DNA]</scope>
    <source>
        <strain evidence="2 3">EAF2021</strain>
    </source>
</reference>
<dbReference type="InterPro" id="IPR051279">
    <property type="entry name" value="PP1-Reg/Actin-Interact_Protein"/>
</dbReference>
<protein>
    <recommendedName>
        <fullName evidence="4">Leucine Rich Repeat family protein</fullName>
    </recommendedName>
</protein>
<dbReference type="Gene3D" id="3.80.10.10">
    <property type="entry name" value="Ribonuclease Inhibitor"/>
    <property type="match status" value="1"/>
</dbReference>
<dbReference type="EMBL" id="JAPFFF010000063">
    <property type="protein sequence ID" value="KAK8836807.1"/>
    <property type="molecule type" value="Genomic_DNA"/>
</dbReference>
<dbReference type="PANTHER" id="PTHR24112">
    <property type="entry name" value="LEUCINE-RICH REPEAT, ISOFORM F-RELATED"/>
    <property type="match status" value="1"/>
</dbReference>
<dbReference type="Proteomes" id="UP001470230">
    <property type="component" value="Unassembled WGS sequence"/>
</dbReference>
<comment type="caution">
    <text evidence="2">The sequence shown here is derived from an EMBL/GenBank/DDBJ whole genome shotgun (WGS) entry which is preliminary data.</text>
</comment>
<feature type="compositionally biased region" description="Low complexity" evidence="1">
    <location>
        <begin position="637"/>
        <end position="648"/>
    </location>
</feature>
<dbReference type="PANTHER" id="PTHR24112:SF64">
    <property type="entry name" value="CHROMOSOME UNDETERMINED SCAFFOLD_46, WHOLE GENOME SHOTGUN SEQUENCE"/>
    <property type="match status" value="1"/>
</dbReference>